<accession>A0A139AVI6</accession>
<dbReference type="SUPFAM" id="SSF55298">
    <property type="entry name" value="YjgF-like"/>
    <property type="match status" value="1"/>
</dbReference>
<dbReference type="GO" id="GO:0005829">
    <property type="term" value="C:cytosol"/>
    <property type="evidence" value="ECO:0007669"/>
    <property type="project" value="TreeGrafter"/>
</dbReference>
<dbReference type="EMBL" id="KQ965734">
    <property type="protein sequence ID" value="KXS20727.1"/>
    <property type="molecule type" value="Genomic_DNA"/>
</dbReference>
<reference evidence="1 2" key="1">
    <citation type="journal article" date="2015" name="Genome Biol. Evol.">
        <title>Phylogenomic analyses indicate that early fungi evolved digesting cell walls of algal ancestors of land plants.</title>
        <authorList>
            <person name="Chang Y."/>
            <person name="Wang S."/>
            <person name="Sekimoto S."/>
            <person name="Aerts A.L."/>
            <person name="Choi C."/>
            <person name="Clum A."/>
            <person name="LaButti K.M."/>
            <person name="Lindquist E.A."/>
            <person name="Yee Ngan C."/>
            <person name="Ohm R.A."/>
            <person name="Salamov A.A."/>
            <person name="Grigoriev I.V."/>
            <person name="Spatafora J.W."/>
            <person name="Berbee M.L."/>
        </authorList>
    </citation>
    <scope>NUCLEOTIDE SEQUENCE [LARGE SCALE GENOMIC DNA]</scope>
    <source>
        <strain evidence="1 2">JEL478</strain>
    </source>
</reference>
<dbReference type="GO" id="GO:0005739">
    <property type="term" value="C:mitochondrion"/>
    <property type="evidence" value="ECO:0007669"/>
    <property type="project" value="TreeGrafter"/>
</dbReference>
<dbReference type="CDD" id="cd00448">
    <property type="entry name" value="YjgF_YER057c_UK114_family"/>
    <property type="match status" value="1"/>
</dbReference>
<sequence>MSPNGVSFVLSDRAQALASYPHARRVGNVVYVSGTSCRRPDNTWDGVEIAEDGSIKLDIRKQTRAVLENIKLILQAAGLDLENIVDLTVFLVDMVGGMNEIYNQYFKADTGPTRTTVAVHQLPSDKLLVEIKAIAHDPK</sequence>
<dbReference type="PANTHER" id="PTHR11803">
    <property type="entry name" value="2-IMINOBUTANOATE/2-IMINOPROPANOATE DEAMINASE RIDA"/>
    <property type="match status" value="1"/>
</dbReference>
<dbReference type="GO" id="GO:0019239">
    <property type="term" value="F:deaminase activity"/>
    <property type="evidence" value="ECO:0007669"/>
    <property type="project" value="TreeGrafter"/>
</dbReference>
<organism evidence="1 2">
    <name type="scientific">Gonapodya prolifera (strain JEL478)</name>
    <name type="common">Monoblepharis prolifera</name>
    <dbReference type="NCBI Taxonomy" id="1344416"/>
    <lineage>
        <taxon>Eukaryota</taxon>
        <taxon>Fungi</taxon>
        <taxon>Fungi incertae sedis</taxon>
        <taxon>Chytridiomycota</taxon>
        <taxon>Chytridiomycota incertae sedis</taxon>
        <taxon>Monoblepharidomycetes</taxon>
        <taxon>Monoblepharidales</taxon>
        <taxon>Gonapodyaceae</taxon>
        <taxon>Gonapodya</taxon>
    </lineage>
</organism>
<dbReference type="InterPro" id="IPR035959">
    <property type="entry name" value="RutC-like_sf"/>
</dbReference>
<dbReference type="Pfam" id="PF01042">
    <property type="entry name" value="Ribonuc_L-PSP"/>
    <property type="match status" value="1"/>
</dbReference>
<dbReference type="InterPro" id="IPR006175">
    <property type="entry name" value="YjgF/YER057c/UK114"/>
</dbReference>
<dbReference type="AlphaFoldDB" id="A0A139AVI6"/>
<dbReference type="Proteomes" id="UP000070544">
    <property type="component" value="Unassembled WGS sequence"/>
</dbReference>
<dbReference type="Gene3D" id="3.30.1330.40">
    <property type="entry name" value="RutC-like"/>
    <property type="match status" value="1"/>
</dbReference>
<gene>
    <name evidence="1" type="ORF">M427DRAFT_130954</name>
</gene>
<dbReference type="OMA" id="GGYNEVW"/>
<protein>
    <submittedName>
        <fullName evidence="1">Endoribonuclease L-PSP</fullName>
    </submittedName>
</protein>
<dbReference type="PANTHER" id="PTHR11803:SF48">
    <property type="entry name" value="2-AMINOMUCONATE DEAMINASE"/>
    <property type="match status" value="1"/>
</dbReference>
<proteinExistence type="predicted"/>
<dbReference type="OrthoDB" id="309640at2759"/>
<evidence type="ECO:0000313" key="2">
    <source>
        <dbReference type="Proteomes" id="UP000070544"/>
    </source>
</evidence>
<dbReference type="STRING" id="1344416.A0A139AVI6"/>
<keyword evidence="2" id="KW-1185">Reference proteome</keyword>
<evidence type="ECO:0000313" key="1">
    <source>
        <dbReference type="EMBL" id="KXS20727.1"/>
    </source>
</evidence>
<name>A0A139AVI6_GONPJ</name>